<evidence type="ECO:0000313" key="2">
    <source>
        <dbReference type="Proteomes" id="UP000217736"/>
    </source>
</evidence>
<dbReference type="Gene3D" id="3.40.960.10">
    <property type="entry name" value="VSR Endonuclease"/>
    <property type="match status" value="1"/>
</dbReference>
<gene>
    <name evidence="1" type="ORF">MSG_00611</name>
</gene>
<dbReference type="SUPFAM" id="SSF52980">
    <property type="entry name" value="Restriction endonuclease-like"/>
    <property type="match status" value="1"/>
</dbReference>
<proteinExistence type="predicted"/>
<organism evidence="1 2">
    <name type="scientific">Mycobacterium shigaense</name>
    <dbReference type="NCBI Taxonomy" id="722731"/>
    <lineage>
        <taxon>Bacteria</taxon>
        <taxon>Bacillati</taxon>
        <taxon>Actinomycetota</taxon>
        <taxon>Actinomycetes</taxon>
        <taxon>Mycobacteriales</taxon>
        <taxon>Mycobacteriaceae</taxon>
        <taxon>Mycobacterium</taxon>
        <taxon>Mycobacterium simiae complex</taxon>
    </lineage>
</organism>
<accession>A0A1Z4ECS9</accession>
<dbReference type="InterPro" id="IPR011335">
    <property type="entry name" value="Restrct_endonuc-II-like"/>
</dbReference>
<name>A0A1Z4ECS9_9MYCO</name>
<dbReference type="KEGG" id="mshg:MSG_00611"/>
<evidence type="ECO:0000313" key="1">
    <source>
        <dbReference type="EMBL" id="BAX90775.1"/>
    </source>
</evidence>
<sequence>MMDLTQPFIGTEALASGKLKRHQLRMRYRAILPNVYVAKDVSPSLHQRIAAAWLWSRRRATIAGAAAAALHGVQWIPDNVPVELAYANPRAPQGVLTRRGVLKDSEIQTIAGYPVTTPERTAFDIGRRGAVHSAVTRLDALARATGFKAEDVLRVAQNHPRSPGLRSLETALELVDPGAQSPRESYLQLLLIDAGLPRPQTQIPVLGVDGMPIAYLDLGWPEHRVAVEYDGDEHRSDRRQYVKDVRRQELLEELGWTIVRVVAEDGPAVVLRRVRAALSASGVR</sequence>
<reference evidence="2" key="1">
    <citation type="submission" date="2017-06" db="EMBL/GenBank/DDBJ databases">
        <title>Complete Genome Sequence of Mycobacterium shigaense.</title>
        <authorList>
            <person name="Fukano H."/>
            <person name="Yoshida M."/>
            <person name="Kazumi Y."/>
            <person name="Ogura Y."/>
            <person name="Mitarai S."/>
            <person name="Hayashi T."/>
            <person name="Hoshino Y."/>
        </authorList>
    </citation>
    <scope>NUCLEOTIDE SEQUENCE [LARGE SCALE GENOMIC DNA]</scope>
    <source>
        <strain evidence="2">UN-152</strain>
    </source>
</reference>
<dbReference type="Pfam" id="PF04480">
    <property type="entry name" value="DUF559"/>
    <property type="match status" value="1"/>
</dbReference>
<dbReference type="AlphaFoldDB" id="A0A1Z4ECS9"/>
<dbReference type="RefSeq" id="WP_373421118.1">
    <property type="nucleotide sequence ID" value="NZ_AP018164.1"/>
</dbReference>
<keyword evidence="2" id="KW-1185">Reference proteome</keyword>
<protein>
    <submittedName>
        <fullName evidence="1">Uncharacterized protein</fullName>
    </submittedName>
</protein>
<dbReference type="InterPro" id="IPR007569">
    <property type="entry name" value="DUF559"/>
</dbReference>
<dbReference type="EMBL" id="AP018164">
    <property type="protein sequence ID" value="BAX90775.1"/>
    <property type="molecule type" value="Genomic_DNA"/>
</dbReference>
<dbReference type="Proteomes" id="UP000217736">
    <property type="component" value="Chromosome"/>
</dbReference>